<dbReference type="GO" id="GO:0036435">
    <property type="term" value="F:K48-linked polyubiquitin modification-dependent protein binding"/>
    <property type="evidence" value="ECO:0007669"/>
    <property type="project" value="TreeGrafter"/>
</dbReference>
<dbReference type="PROSITE" id="PS50089">
    <property type="entry name" value="ZF_RING_2"/>
    <property type="match status" value="1"/>
</dbReference>
<dbReference type="AlphaFoldDB" id="A0A3B3RKC6"/>
<evidence type="ECO:0000256" key="6">
    <source>
        <dbReference type="ARBA" id="ARBA00022833"/>
    </source>
</evidence>
<name>A0A3B3RKC6_9TELE</name>
<dbReference type="GO" id="GO:0070530">
    <property type="term" value="F:K63-linked polyubiquitin modification-dependent protein binding"/>
    <property type="evidence" value="ECO:0007669"/>
    <property type="project" value="TreeGrafter"/>
</dbReference>
<dbReference type="PANTHER" id="PTHR16004">
    <property type="entry name" value="RING FINGER PROTEIN 31-RELATED"/>
    <property type="match status" value="1"/>
</dbReference>
<dbReference type="InterPro" id="IPR016135">
    <property type="entry name" value="UBQ-conjugating_enzyme/RWD"/>
</dbReference>
<feature type="region of interest" description="Disordered" evidence="8">
    <location>
        <begin position="150"/>
        <end position="179"/>
    </location>
</feature>
<evidence type="ECO:0000256" key="2">
    <source>
        <dbReference type="ARBA" id="ARBA00022723"/>
    </source>
</evidence>
<dbReference type="Pfam" id="PF01485">
    <property type="entry name" value="IBR"/>
    <property type="match status" value="1"/>
</dbReference>
<reference evidence="12" key="2">
    <citation type="submission" date="2025-09" db="UniProtKB">
        <authorList>
            <consortium name="Ensembl"/>
        </authorList>
    </citation>
    <scope>IDENTIFICATION</scope>
</reference>
<dbReference type="InterPro" id="IPR057051">
    <property type="entry name" value="PARP14_RPM_1"/>
</dbReference>
<dbReference type="InterPro" id="IPR047540">
    <property type="entry name" value="BRcat_RBR_RNF31-like"/>
</dbReference>
<dbReference type="PROSITE" id="PS51322">
    <property type="entry name" value="UEV"/>
    <property type="match status" value="1"/>
</dbReference>
<dbReference type="GO" id="GO:0015031">
    <property type="term" value="P:protein transport"/>
    <property type="evidence" value="ECO:0007669"/>
    <property type="project" value="InterPro"/>
</dbReference>
<keyword evidence="5" id="KW-0833">Ubl conjugation pathway</keyword>
<dbReference type="InterPro" id="IPR008883">
    <property type="entry name" value="UEV_N"/>
</dbReference>
<dbReference type="CDD" id="cd20337">
    <property type="entry name" value="BRcat_RBR_HOIP"/>
    <property type="match status" value="1"/>
</dbReference>
<feature type="domain" description="UEV" evidence="10">
    <location>
        <begin position="3"/>
        <end position="147"/>
    </location>
</feature>
<dbReference type="SMART" id="SM00184">
    <property type="entry name" value="RING"/>
    <property type="match status" value="1"/>
</dbReference>
<feature type="domain" description="RING-type" evidence="9">
    <location>
        <begin position="482"/>
        <end position="531"/>
    </location>
</feature>
<evidence type="ECO:0000313" key="13">
    <source>
        <dbReference type="Proteomes" id="UP000261540"/>
    </source>
</evidence>
<dbReference type="InterPro" id="IPR012677">
    <property type="entry name" value="Nucleotide-bd_a/b_plait_sf"/>
</dbReference>
<dbReference type="Gene3D" id="3.10.110.10">
    <property type="entry name" value="Ubiquitin Conjugating Enzyme"/>
    <property type="match status" value="1"/>
</dbReference>
<dbReference type="Ensembl" id="ENSPKIT00000035753.1">
    <property type="protein sequence ID" value="ENSPKIP00000018914.1"/>
    <property type="gene ID" value="ENSPKIG00000004292.1"/>
</dbReference>
<dbReference type="Pfam" id="PF22191">
    <property type="entry name" value="IBR_1"/>
    <property type="match status" value="1"/>
</dbReference>
<dbReference type="SUPFAM" id="SSF54495">
    <property type="entry name" value="UBC-like"/>
    <property type="match status" value="1"/>
</dbReference>
<accession>A0A3B3RKC6</accession>
<dbReference type="GO" id="GO:0097039">
    <property type="term" value="P:protein linear polyubiquitination"/>
    <property type="evidence" value="ECO:0007669"/>
    <property type="project" value="TreeGrafter"/>
</dbReference>
<dbReference type="Gene3D" id="3.30.40.10">
    <property type="entry name" value="Zinc/RING finger domain, C3HC4 (zinc finger)"/>
    <property type="match status" value="1"/>
</dbReference>
<dbReference type="Pfam" id="PF05743">
    <property type="entry name" value="UEV"/>
    <property type="match status" value="1"/>
</dbReference>
<dbReference type="CDD" id="cd11685">
    <property type="entry name" value="UEV_TSG101-like"/>
    <property type="match status" value="1"/>
</dbReference>
<evidence type="ECO:0000256" key="4">
    <source>
        <dbReference type="ARBA" id="ARBA00022771"/>
    </source>
</evidence>
<dbReference type="InterPro" id="IPR044066">
    <property type="entry name" value="TRIAD_supradom"/>
</dbReference>
<reference evidence="12" key="1">
    <citation type="submission" date="2025-08" db="UniProtKB">
        <authorList>
            <consortium name="Ensembl"/>
        </authorList>
    </citation>
    <scope>IDENTIFICATION</scope>
</reference>
<sequence length="898" mass="100451">MSLVSADLEALAECRYRYPTEAALDIRAVTAIYQDLHLYVEYYYYANKEKKQLVNLSGTIPVLYEGVAYNIPVSVWLHETHPQNPPKCFVRPSATMVINASSSSVDEAGLVSLPCLSNWMPGLSNLSTVMAEMRAAFQRETPLFCTVAPRTQTPPMVQPPRSPRHAGGSVSQSSPEPYRQFFPDPMLPLSSTASSQNRVAFSPKMAAVSPAQTSDKAPATDVPAVRRSHTEELLDLGITFGGTESCTLSPSNPFLQNTTVSSANASTSEDMATLFGSLQLENANASRLNPSDKGVPSLMGEELGDRAPLPGHQLLVDDAHKVEVNRLPLGIPPRKMRNKLTIYFQRQQNGGGEVLDVHYPAAQPDQAYVTFCNQRDAEQVLKQSDRLFPINQEHFPIQVKKFDGVLETRLSLTEPKPLLSRTPLHIPSSDASVPDGISRDKADMFWSLLSLKERRFSPEEVLEAVQSCRDLPSALRYLTHECPICQEQVSFSKIITMTHCSCAFCESCFKAYFSSAIKEKNITNVVCPICNQPELRGAGRLEEAMDYFSLLDTQIKHYLDKETHELFQRKLRDQALQDMPNFRWCAHCSFGVLHEAARLRMDCPNCGKSTCSQCRRPWAARHEGVSCETFKDWELHNNPEDQAGHLEKLLGRNRIDCPKCKFRFHLSKGGCLHFKCTQCHHNFCGGCGRPFMLGSACGFSVDCGARGLHAHHPRDCLYHLRDWSVSRLQRLLQYFRVSYALHPRGSDRQQGKDCRGVCPVLEYREACGLREEACGRPAPRNHAGYCTLHYKEFLVELINRDRLDPAELFDRLEMEAELRRWQVPVPAARQQESDTAYLRRLRQCVTEIGLVGDPFCVDKAGPSSSSSSSGPRAPWGRAQGSSSGGFATDPQLLMLLNE</sequence>
<dbReference type="SMART" id="SM00647">
    <property type="entry name" value="IBR"/>
    <property type="match status" value="2"/>
</dbReference>
<dbReference type="Pfam" id="PF23222">
    <property type="entry name" value="RRM_PARP14_1"/>
    <property type="match status" value="1"/>
</dbReference>
<dbReference type="STRING" id="1676925.ENSPKIP00000018914"/>
<protein>
    <submittedName>
        <fullName evidence="12">E3 ubiquitin-protein ligase RNF31-like</fullName>
    </submittedName>
</protein>
<dbReference type="CDD" id="cd16631">
    <property type="entry name" value="mRING-HC-C4C4_RBR_HOIP"/>
    <property type="match status" value="1"/>
</dbReference>
<dbReference type="GeneTree" id="ENSGT00530000064112"/>
<keyword evidence="6" id="KW-0862">Zinc</keyword>
<dbReference type="RefSeq" id="XP_023698071.1">
    <property type="nucleotide sequence ID" value="XM_023842303.2"/>
</dbReference>
<dbReference type="InterPro" id="IPR026254">
    <property type="entry name" value="RNF31-like"/>
</dbReference>
<dbReference type="InterPro" id="IPR013083">
    <property type="entry name" value="Znf_RING/FYVE/PHD"/>
</dbReference>
<dbReference type="GO" id="GO:0008270">
    <property type="term" value="F:zinc ion binding"/>
    <property type="evidence" value="ECO:0007669"/>
    <property type="project" value="UniProtKB-KW"/>
</dbReference>
<dbReference type="SUPFAM" id="SSF57850">
    <property type="entry name" value="RING/U-box"/>
    <property type="match status" value="3"/>
</dbReference>
<evidence type="ECO:0000313" key="12">
    <source>
        <dbReference type="Ensembl" id="ENSPKIP00000018914.1"/>
    </source>
</evidence>
<feature type="region of interest" description="Disordered" evidence="8">
    <location>
        <begin position="861"/>
        <end position="898"/>
    </location>
</feature>
<dbReference type="GO" id="GO:0071797">
    <property type="term" value="C:LUBAC complex"/>
    <property type="evidence" value="ECO:0007669"/>
    <property type="project" value="InterPro"/>
</dbReference>
<dbReference type="GO" id="GO:0061630">
    <property type="term" value="F:ubiquitin protein ligase activity"/>
    <property type="evidence" value="ECO:0007669"/>
    <property type="project" value="TreeGrafter"/>
</dbReference>
<keyword evidence="4 7" id="KW-0863">Zinc-finger</keyword>
<evidence type="ECO:0000256" key="8">
    <source>
        <dbReference type="SAM" id="MobiDB-lite"/>
    </source>
</evidence>
<dbReference type="Pfam" id="PF18091">
    <property type="entry name" value="E3_UbLigase_RBR"/>
    <property type="match status" value="1"/>
</dbReference>
<dbReference type="InterPro" id="IPR041031">
    <property type="entry name" value="RNF31_C"/>
</dbReference>
<dbReference type="InterPro" id="IPR002867">
    <property type="entry name" value="IBR_dom"/>
</dbReference>
<dbReference type="KEGG" id="pki:111859543"/>
<dbReference type="OrthoDB" id="9978677at2759"/>
<keyword evidence="3" id="KW-0677">Repeat</keyword>
<feature type="domain" description="RING-type" evidence="11">
    <location>
        <begin position="478"/>
        <end position="715"/>
    </location>
</feature>
<organism evidence="12 13">
    <name type="scientific">Paramormyrops kingsleyae</name>
    <dbReference type="NCBI Taxonomy" id="1676925"/>
    <lineage>
        <taxon>Eukaryota</taxon>
        <taxon>Metazoa</taxon>
        <taxon>Chordata</taxon>
        <taxon>Craniata</taxon>
        <taxon>Vertebrata</taxon>
        <taxon>Euteleostomi</taxon>
        <taxon>Actinopterygii</taxon>
        <taxon>Neopterygii</taxon>
        <taxon>Teleostei</taxon>
        <taxon>Osteoglossocephala</taxon>
        <taxon>Osteoglossomorpha</taxon>
        <taxon>Osteoglossiformes</taxon>
        <taxon>Mormyridae</taxon>
        <taxon>Paramormyrops</taxon>
    </lineage>
</organism>
<keyword evidence="2" id="KW-0479">Metal-binding</keyword>
<evidence type="ECO:0000256" key="7">
    <source>
        <dbReference type="PROSITE-ProRule" id="PRU00175"/>
    </source>
</evidence>
<dbReference type="InterPro" id="IPR001841">
    <property type="entry name" value="Znf_RING"/>
</dbReference>
<dbReference type="GO" id="GO:1990450">
    <property type="term" value="F:linear polyubiquitin binding"/>
    <property type="evidence" value="ECO:0007669"/>
    <property type="project" value="TreeGrafter"/>
</dbReference>
<dbReference type="InterPro" id="IPR047542">
    <property type="entry name" value="Rcat_RBR_RNF31-like"/>
</dbReference>
<dbReference type="CDD" id="cd20351">
    <property type="entry name" value="Rcat_RBR_HOIP"/>
    <property type="match status" value="1"/>
</dbReference>
<evidence type="ECO:0000256" key="5">
    <source>
        <dbReference type="ARBA" id="ARBA00022786"/>
    </source>
</evidence>
<dbReference type="GeneID" id="111859543"/>
<dbReference type="PANTHER" id="PTHR16004:SF3">
    <property type="entry name" value="E3 UBIQUITIN-PROTEIN LIGASE RNF31"/>
    <property type="match status" value="1"/>
</dbReference>
<evidence type="ECO:0000256" key="3">
    <source>
        <dbReference type="ARBA" id="ARBA00022737"/>
    </source>
</evidence>
<proteinExistence type="predicted"/>
<evidence type="ECO:0000256" key="1">
    <source>
        <dbReference type="ARBA" id="ARBA00022679"/>
    </source>
</evidence>
<evidence type="ECO:0000259" key="9">
    <source>
        <dbReference type="PROSITE" id="PS50089"/>
    </source>
</evidence>
<dbReference type="Gene3D" id="3.30.70.330">
    <property type="match status" value="1"/>
</dbReference>
<dbReference type="Proteomes" id="UP000261540">
    <property type="component" value="Unplaced"/>
</dbReference>
<evidence type="ECO:0000259" key="11">
    <source>
        <dbReference type="PROSITE" id="PS51873"/>
    </source>
</evidence>
<dbReference type="InterPro" id="IPR047541">
    <property type="entry name" value="RNF31_RBR_mRING-HC-like"/>
</dbReference>
<keyword evidence="1" id="KW-0808">Transferase</keyword>
<dbReference type="PROSITE" id="PS51873">
    <property type="entry name" value="TRIAD"/>
    <property type="match status" value="1"/>
</dbReference>
<keyword evidence="13" id="KW-1185">Reference proteome</keyword>
<evidence type="ECO:0000259" key="10">
    <source>
        <dbReference type="PROSITE" id="PS51322"/>
    </source>
</evidence>